<dbReference type="Proteomes" id="UP001549207">
    <property type="component" value="Unassembled WGS sequence"/>
</dbReference>
<gene>
    <name evidence="1" type="ORF">ABIC98_000546</name>
</gene>
<comment type="caution">
    <text evidence="1">The sequence shown here is derived from an EMBL/GenBank/DDBJ whole genome shotgun (WGS) entry which is preliminary data.</text>
</comment>
<accession>A0ACC6TBK5</accession>
<keyword evidence="2" id="KW-1185">Reference proteome</keyword>
<sequence>MTPRTIVITGASDGIGAAAARALAKAGEQVVIVGRSAEKTRALAKELDADYFLADFAELDQVRTLAAQLKSDYPRIDVLANNAGGIMGKRTLTVDGNESTFQINHLGPFLLTTLLMDTLTASNAKVINTASAANGFGKLDLFDLTSEHGYSTNRAYGTGKLSNILFTSELHRRYGDQGITTAAFHPGVVRTNFAAESTSPFRHAYKTLLNRFMLSPEQGADTMLWLINGTPGTDWISGAYYAKRALAKANPQAYDAELARGLWEKSAELVRAGG</sequence>
<reference evidence="1" key="1">
    <citation type="submission" date="2024-06" db="EMBL/GenBank/DDBJ databases">
        <title>Genomic Encyclopedia of Type Strains, Phase IV (KMG-IV): sequencing the most valuable type-strain genomes for metagenomic binning, comparative biology and taxonomic classification.</title>
        <authorList>
            <person name="Goeker M."/>
        </authorList>
    </citation>
    <scope>NUCLEOTIDE SEQUENCE</scope>
    <source>
        <strain evidence="1">SJCon</strain>
    </source>
</reference>
<dbReference type="EMBL" id="JBEPNJ010000002">
    <property type="protein sequence ID" value="MET3770915.1"/>
    <property type="molecule type" value="Genomic_DNA"/>
</dbReference>
<proteinExistence type="predicted"/>
<protein>
    <submittedName>
        <fullName evidence="1">NAD(P)-dependent dehydrogenase (Short-subunit alcohol dehydrogenase family)</fullName>
    </submittedName>
</protein>
<evidence type="ECO:0000313" key="2">
    <source>
        <dbReference type="Proteomes" id="UP001549207"/>
    </source>
</evidence>
<name>A0ACC6TBK5_9MICC</name>
<organism evidence="1 2">
    <name type="scientific">Arthrobacter nitrophenolicus</name>
    <dbReference type="NCBI Taxonomy" id="683150"/>
    <lineage>
        <taxon>Bacteria</taxon>
        <taxon>Bacillati</taxon>
        <taxon>Actinomycetota</taxon>
        <taxon>Actinomycetes</taxon>
        <taxon>Micrococcales</taxon>
        <taxon>Micrococcaceae</taxon>
        <taxon>Arthrobacter</taxon>
    </lineage>
</organism>
<evidence type="ECO:0000313" key="1">
    <source>
        <dbReference type="EMBL" id="MET3770915.1"/>
    </source>
</evidence>